<dbReference type="GO" id="GO:0003735">
    <property type="term" value="F:structural constituent of ribosome"/>
    <property type="evidence" value="ECO:0007669"/>
    <property type="project" value="InterPro"/>
</dbReference>
<dbReference type="FunFam" id="3.10.430.100:FF:000002">
    <property type="entry name" value="50S ribosomal protein L9"/>
    <property type="match status" value="1"/>
</dbReference>
<dbReference type="InterPro" id="IPR036791">
    <property type="entry name" value="Ribosomal_bL9_C_sf"/>
</dbReference>
<dbReference type="SUPFAM" id="SSF55658">
    <property type="entry name" value="L9 N-domain-like"/>
    <property type="match status" value="1"/>
</dbReference>
<dbReference type="InterPro" id="IPR020070">
    <property type="entry name" value="Ribosomal_bL9_N"/>
</dbReference>
<keyword evidence="9" id="KW-0175">Coiled coil</keyword>
<dbReference type="Proteomes" id="UP000184114">
    <property type="component" value="Unassembled WGS sequence"/>
</dbReference>
<evidence type="ECO:0000313" key="11">
    <source>
        <dbReference type="EMBL" id="SHF00240.1"/>
    </source>
</evidence>
<dbReference type="GO" id="GO:0006412">
    <property type="term" value="P:translation"/>
    <property type="evidence" value="ECO:0007669"/>
    <property type="project" value="UniProtKB-UniRule"/>
</dbReference>
<keyword evidence="12" id="KW-1185">Reference proteome</keyword>
<keyword evidence="5 8" id="KW-0689">Ribosomal protein</keyword>
<dbReference type="RefSeq" id="WP_072976752.1">
    <property type="nucleotide sequence ID" value="NZ_FQTY01000015.1"/>
</dbReference>
<evidence type="ECO:0000313" key="12">
    <source>
        <dbReference type="Proteomes" id="UP000184114"/>
    </source>
</evidence>
<comment type="function">
    <text evidence="1 8">Binds to the 23S rRNA.</text>
</comment>
<keyword evidence="6 8" id="KW-0687">Ribonucleoprotein</keyword>
<dbReference type="SUPFAM" id="SSF55653">
    <property type="entry name" value="Ribosomal protein L9 C-domain"/>
    <property type="match status" value="1"/>
</dbReference>
<dbReference type="PROSITE" id="PS00651">
    <property type="entry name" value="RIBOSOMAL_L9"/>
    <property type="match status" value="1"/>
</dbReference>
<dbReference type="GO" id="GO:0005840">
    <property type="term" value="C:ribosome"/>
    <property type="evidence" value="ECO:0007669"/>
    <property type="project" value="UniProtKB-KW"/>
</dbReference>
<evidence type="ECO:0000256" key="7">
    <source>
        <dbReference type="ARBA" id="ARBA00035292"/>
    </source>
</evidence>
<dbReference type="InterPro" id="IPR020069">
    <property type="entry name" value="Ribosomal_bL9_C"/>
</dbReference>
<dbReference type="Gene3D" id="3.40.5.10">
    <property type="entry name" value="Ribosomal protein L9, N-terminal domain"/>
    <property type="match status" value="1"/>
</dbReference>
<accession>A0A1M4Y3I4</accession>
<dbReference type="GO" id="GO:1990904">
    <property type="term" value="C:ribonucleoprotein complex"/>
    <property type="evidence" value="ECO:0007669"/>
    <property type="project" value="UniProtKB-KW"/>
</dbReference>
<reference evidence="12" key="1">
    <citation type="submission" date="2016-11" db="EMBL/GenBank/DDBJ databases">
        <authorList>
            <person name="Varghese N."/>
            <person name="Submissions S."/>
        </authorList>
    </citation>
    <scope>NUCLEOTIDE SEQUENCE [LARGE SCALE GENOMIC DNA]</scope>
    <source>
        <strain evidence="12">DSM 18095</strain>
    </source>
</reference>
<evidence type="ECO:0000256" key="3">
    <source>
        <dbReference type="ARBA" id="ARBA00022730"/>
    </source>
</evidence>
<dbReference type="HAMAP" id="MF_00503">
    <property type="entry name" value="Ribosomal_bL9"/>
    <property type="match status" value="1"/>
</dbReference>
<dbReference type="InterPro" id="IPR000244">
    <property type="entry name" value="Ribosomal_bL9"/>
</dbReference>
<dbReference type="Pfam" id="PF03948">
    <property type="entry name" value="Ribosomal_L9_C"/>
    <property type="match status" value="1"/>
</dbReference>
<evidence type="ECO:0000256" key="5">
    <source>
        <dbReference type="ARBA" id="ARBA00022980"/>
    </source>
</evidence>
<keyword evidence="3 8" id="KW-0699">rRNA-binding</keyword>
<gene>
    <name evidence="8" type="primary">rplI</name>
    <name evidence="11" type="ORF">SAMN02745784_02489</name>
</gene>
<dbReference type="GO" id="GO:0019843">
    <property type="term" value="F:rRNA binding"/>
    <property type="evidence" value="ECO:0007669"/>
    <property type="project" value="UniProtKB-UniRule"/>
</dbReference>
<dbReference type="FunFam" id="3.40.5.10:FF:000002">
    <property type="entry name" value="50S ribosomal protein L9"/>
    <property type="match status" value="1"/>
</dbReference>
<proteinExistence type="inferred from homology"/>
<evidence type="ECO:0000256" key="2">
    <source>
        <dbReference type="ARBA" id="ARBA00010605"/>
    </source>
</evidence>
<name>A0A1M4Y3I4_9FIRM</name>
<feature type="domain" description="Ribosomal protein L9" evidence="10">
    <location>
        <begin position="13"/>
        <end position="40"/>
    </location>
</feature>
<dbReference type="AlphaFoldDB" id="A0A1M4Y3I4"/>
<evidence type="ECO:0000256" key="9">
    <source>
        <dbReference type="SAM" id="Coils"/>
    </source>
</evidence>
<dbReference type="InterPro" id="IPR020594">
    <property type="entry name" value="Ribosomal_bL9_bac/chp"/>
</dbReference>
<dbReference type="NCBIfam" id="TIGR00158">
    <property type="entry name" value="L9"/>
    <property type="match status" value="1"/>
</dbReference>
<dbReference type="InterPro" id="IPR009027">
    <property type="entry name" value="Ribosomal_bL9/RNase_H1_N"/>
</dbReference>
<evidence type="ECO:0000256" key="1">
    <source>
        <dbReference type="ARBA" id="ARBA00003058"/>
    </source>
</evidence>
<dbReference type="InterPro" id="IPR036935">
    <property type="entry name" value="Ribosomal_bL9_N_sf"/>
</dbReference>
<dbReference type="EMBL" id="FQTY01000015">
    <property type="protein sequence ID" value="SHF00240.1"/>
    <property type="molecule type" value="Genomic_DNA"/>
</dbReference>
<feature type="coiled-coil region" evidence="9">
    <location>
        <begin position="44"/>
        <end position="72"/>
    </location>
</feature>
<sequence length="148" mass="16546">MKLILLKDVKGLGKEGELVNAKDGYARNFLLPKGDAVEATPANLKKWKEEKAKEEERKKNEYNEALKLKEKIDSITVTIQGKAGEGGRLFGSITSKDIADALKSQHKIDVDKRKIELKDNIKSLGNTQVDIRVYAEVVAKLNVNIKEQ</sequence>
<organism evidence="11 12">
    <name type="scientific">Tissierella praeacuta DSM 18095</name>
    <dbReference type="NCBI Taxonomy" id="1123404"/>
    <lineage>
        <taxon>Bacteria</taxon>
        <taxon>Bacillati</taxon>
        <taxon>Bacillota</taxon>
        <taxon>Tissierellia</taxon>
        <taxon>Tissierellales</taxon>
        <taxon>Tissierellaceae</taxon>
        <taxon>Tissierella</taxon>
    </lineage>
</organism>
<evidence type="ECO:0000259" key="10">
    <source>
        <dbReference type="PROSITE" id="PS00651"/>
    </source>
</evidence>
<evidence type="ECO:0000256" key="4">
    <source>
        <dbReference type="ARBA" id="ARBA00022884"/>
    </source>
</evidence>
<keyword evidence="4 8" id="KW-0694">RNA-binding</keyword>
<dbReference type="Pfam" id="PF01281">
    <property type="entry name" value="Ribosomal_L9_N"/>
    <property type="match status" value="1"/>
</dbReference>
<evidence type="ECO:0000256" key="6">
    <source>
        <dbReference type="ARBA" id="ARBA00023274"/>
    </source>
</evidence>
<dbReference type="Gene3D" id="3.10.430.100">
    <property type="entry name" value="Ribosomal protein L9, C-terminal domain"/>
    <property type="match status" value="1"/>
</dbReference>
<evidence type="ECO:0000256" key="8">
    <source>
        <dbReference type="HAMAP-Rule" id="MF_00503"/>
    </source>
</evidence>
<dbReference type="GeneID" id="90993634"/>
<dbReference type="PANTHER" id="PTHR21368">
    <property type="entry name" value="50S RIBOSOMAL PROTEIN L9"/>
    <property type="match status" value="1"/>
</dbReference>
<comment type="similarity">
    <text evidence="2 8">Belongs to the bacterial ribosomal protein bL9 family.</text>
</comment>
<protein>
    <recommendedName>
        <fullName evidence="7 8">Large ribosomal subunit protein bL9</fullName>
    </recommendedName>
</protein>
<dbReference type="STRING" id="1123404.SAMN02745784_02489"/>